<dbReference type="EMBL" id="JBBMFV010000004">
    <property type="protein sequence ID" value="MEO3940198.1"/>
    <property type="molecule type" value="Genomic_DNA"/>
</dbReference>
<organism evidence="1 2">
    <name type="scientific">Paenarthrobacter nicotinovorans</name>
    <name type="common">Arthrobacter nicotinovorans</name>
    <dbReference type="NCBI Taxonomy" id="29320"/>
    <lineage>
        <taxon>Bacteria</taxon>
        <taxon>Bacillati</taxon>
        <taxon>Actinomycetota</taxon>
        <taxon>Actinomycetes</taxon>
        <taxon>Micrococcales</taxon>
        <taxon>Micrococcaceae</taxon>
        <taxon>Paenarthrobacter</taxon>
    </lineage>
</organism>
<reference evidence="1 2" key="1">
    <citation type="journal article" date="2024" name="Appl. Microbiol. Biotechnol.">
        <title>Biosynthetic gene clusters with biotechnological applications in novel Antarctic isolates from Actinomycetota.</title>
        <authorList>
            <person name="Bruna P."/>
            <person name="Nunez-Montero K."/>
            <person name="Contreras M.J."/>
            <person name="Leal K."/>
            <person name="Garcia M."/>
            <person name="Abanto M."/>
            <person name="Barrientos L."/>
        </authorList>
    </citation>
    <scope>NUCLEOTIDE SEQUENCE [LARGE SCALE GENOMIC DNA]</scope>
    <source>
        <strain evidence="1 2">Se16.17</strain>
    </source>
</reference>
<accession>A0ABV0GNZ3</accession>
<name>A0ABV0GNZ3_PAENI</name>
<dbReference type="Proteomes" id="UP001448614">
    <property type="component" value="Unassembled WGS sequence"/>
</dbReference>
<evidence type="ECO:0000313" key="2">
    <source>
        <dbReference type="Proteomes" id="UP001448614"/>
    </source>
</evidence>
<comment type="caution">
    <text evidence="1">The sequence shown here is derived from an EMBL/GenBank/DDBJ whole genome shotgun (WGS) entry which is preliminary data.</text>
</comment>
<sequence length="47" mass="5027">MLNESENPVELAHAASSMAAALLVTLGRGKAEMILDNYTQAALREQP</sequence>
<proteinExistence type="predicted"/>
<keyword evidence="2" id="KW-1185">Reference proteome</keyword>
<gene>
    <name evidence="1" type="ORF">V3C41_03860</name>
</gene>
<evidence type="ECO:0000313" key="1">
    <source>
        <dbReference type="EMBL" id="MEO3940198.1"/>
    </source>
</evidence>
<dbReference type="RefSeq" id="WP_347781883.1">
    <property type="nucleotide sequence ID" value="NZ_JBBMFV010000004.1"/>
</dbReference>
<protein>
    <submittedName>
        <fullName evidence="1">Uncharacterized protein</fullName>
    </submittedName>
</protein>